<dbReference type="PROSITE" id="PS51318">
    <property type="entry name" value="TAT"/>
    <property type="match status" value="1"/>
</dbReference>
<evidence type="ECO:0000313" key="6">
    <source>
        <dbReference type="EMBL" id="AVO44290.1"/>
    </source>
</evidence>
<protein>
    <submittedName>
        <fullName evidence="6">ABC transporter substrate-binding protein</fullName>
    </submittedName>
</protein>
<dbReference type="Proteomes" id="UP000237889">
    <property type="component" value="Chromosome"/>
</dbReference>
<comment type="subcellular location">
    <subcellularLocation>
        <location evidence="1">Cell envelope</location>
    </subcellularLocation>
</comment>
<dbReference type="InterPro" id="IPR004682">
    <property type="entry name" value="TRAP_DctP"/>
</dbReference>
<evidence type="ECO:0000313" key="7">
    <source>
        <dbReference type="Proteomes" id="UP000237889"/>
    </source>
</evidence>
<dbReference type="GO" id="GO:0030288">
    <property type="term" value="C:outer membrane-bounded periplasmic space"/>
    <property type="evidence" value="ECO:0007669"/>
    <property type="project" value="InterPro"/>
</dbReference>
<dbReference type="NCBIfam" id="TIGR00787">
    <property type="entry name" value="dctP"/>
    <property type="match status" value="1"/>
</dbReference>
<comment type="similarity">
    <text evidence="2">Belongs to the bacterial solute-binding protein 7 family.</text>
</comment>
<sequence length="333" mass="36501">MTITRRNALIAGAGLATTAFAATPLRAQQVKLKWAHVYETGEPYHTDAQWAAAEIAKRTNGKYQIEVFPASQLGNENQINEALGLGTVDIIYTGVAFAGSIHKPIAITNAPYVLRDFNHWKAYRDSPLFRQIASGYEGRTRHKVTALTYYGERHVTANKAITKPEDMRGMKLRVPPAPLFLMFTKSVGANATPIAFAEVYLALQQGTVDGQENPLPTIMAKKFYEVQSHIMLTGHITESLLSIVGSHVWARLNDAEKKIFSDVLMEAASRASDKIRESEQKLAEEFRKLGKTVVTPDRAAFRAAAVPLHNDAASGAGWSKAEYDALQGLASSS</sequence>
<dbReference type="Gene3D" id="3.40.190.170">
    <property type="entry name" value="Bacterial extracellular solute-binding protein, family 7"/>
    <property type="match status" value="1"/>
</dbReference>
<name>A0A2S0N7Z6_9HYPH</name>
<dbReference type="EMBL" id="CP027668">
    <property type="protein sequence ID" value="AVO44290.1"/>
    <property type="molecule type" value="Genomic_DNA"/>
</dbReference>
<dbReference type="NCBIfam" id="NF037995">
    <property type="entry name" value="TRAP_S1"/>
    <property type="match status" value="1"/>
</dbReference>
<dbReference type="CDD" id="cd13672">
    <property type="entry name" value="PBP2_TRAP_Siap"/>
    <property type="match status" value="1"/>
</dbReference>
<evidence type="ECO:0000256" key="5">
    <source>
        <dbReference type="SAM" id="SignalP"/>
    </source>
</evidence>
<dbReference type="PANTHER" id="PTHR33376">
    <property type="match status" value="1"/>
</dbReference>
<evidence type="ECO:0000256" key="1">
    <source>
        <dbReference type="ARBA" id="ARBA00004196"/>
    </source>
</evidence>
<organism evidence="6 7">
    <name type="scientific">Phreatobacter cathodiphilus</name>
    <dbReference type="NCBI Taxonomy" id="1868589"/>
    <lineage>
        <taxon>Bacteria</taxon>
        <taxon>Pseudomonadati</taxon>
        <taxon>Pseudomonadota</taxon>
        <taxon>Alphaproteobacteria</taxon>
        <taxon>Hyphomicrobiales</taxon>
        <taxon>Phreatobacteraceae</taxon>
        <taxon>Phreatobacter</taxon>
    </lineage>
</organism>
<dbReference type="PANTHER" id="PTHR33376:SF4">
    <property type="entry name" value="SIALIC ACID-BINDING PERIPLASMIC PROTEIN SIAP"/>
    <property type="match status" value="1"/>
</dbReference>
<dbReference type="AlphaFoldDB" id="A0A2S0N7Z6"/>
<reference evidence="6 7" key="1">
    <citation type="submission" date="2018-03" db="EMBL/GenBank/DDBJ databases">
        <title>Genome sequencing of Phreatobacter sp.</title>
        <authorList>
            <person name="Kim S.-J."/>
            <person name="Heo J."/>
            <person name="Kwon S.-W."/>
        </authorList>
    </citation>
    <scope>NUCLEOTIDE SEQUENCE [LARGE SCALE GENOMIC DNA]</scope>
    <source>
        <strain evidence="6 7">S-12</strain>
    </source>
</reference>
<feature type="chain" id="PRO_5015714627" evidence="5">
    <location>
        <begin position="22"/>
        <end position="333"/>
    </location>
</feature>
<proteinExistence type="inferred from homology"/>
<evidence type="ECO:0000256" key="4">
    <source>
        <dbReference type="ARBA" id="ARBA00022729"/>
    </source>
</evidence>
<dbReference type="OrthoDB" id="9803763at2"/>
<dbReference type="PIRSF" id="PIRSF006470">
    <property type="entry name" value="DctB"/>
    <property type="match status" value="1"/>
</dbReference>
<dbReference type="KEGG" id="phr:C6569_03960"/>
<dbReference type="InterPro" id="IPR038404">
    <property type="entry name" value="TRAP_DctP_sf"/>
</dbReference>
<accession>A0A2S0N7Z6</accession>
<dbReference type="InterPro" id="IPR018389">
    <property type="entry name" value="DctP_fam"/>
</dbReference>
<dbReference type="GO" id="GO:0055085">
    <property type="term" value="P:transmembrane transport"/>
    <property type="evidence" value="ECO:0007669"/>
    <property type="project" value="InterPro"/>
</dbReference>
<feature type="signal peptide" evidence="5">
    <location>
        <begin position="1"/>
        <end position="21"/>
    </location>
</feature>
<keyword evidence="4 5" id="KW-0732">Signal</keyword>
<gene>
    <name evidence="6" type="ORF">C6569_03960</name>
</gene>
<keyword evidence="3" id="KW-0813">Transport</keyword>
<evidence type="ECO:0000256" key="3">
    <source>
        <dbReference type="ARBA" id="ARBA00022448"/>
    </source>
</evidence>
<dbReference type="RefSeq" id="WP_106747620.1">
    <property type="nucleotide sequence ID" value="NZ_CP027668.1"/>
</dbReference>
<dbReference type="InterPro" id="IPR006311">
    <property type="entry name" value="TAT_signal"/>
</dbReference>
<dbReference type="Pfam" id="PF03480">
    <property type="entry name" value="DctP"/>
    <property type="match status" value="1"/>
</dbReference>
<evidence type="ECO:0000256" key="2">
    <source>
        <dbReference type="ARBA" id="ARBA00009023"/>
    </source>
</evidence>
<keyword evidence="7" id="KW-1185">Reference proteome</keyword>